<evidence type="ECO:0000256" key="3">
    <source>
        <dbReference type="ARBA" id="ARBA00010617"/>
    </source>
</evidence>
<dbReference type="PANTHER" id="PTHR24289:SF21">
    <property type="entry name" value="CYTOCHROME P450 1A"/>
    <property type="match status" value="1"/>
</dbReference>
<gene>
    <name evidence="13" type="ORF">DICPUDRAFT_96856</name>
</gene>
<reference evidence="14" key="1">
    <citation type="journal article" date="2011" name="Genome Biol.">
        <title>Comparative genomics of the social amoebae Dictyostelium discoideum and Dictyostelium purpureum.</title>
        <authorList>
            <consortium name="US DOE Joint Genome Institute (JGI-PGF)"/>
            <person name="Sucgang R."/>
            <person name="Kuo A."/>
            <person name="Tian X."/>
            <person name="Salerno W."/>
            <person name="Parikh A."/>
            <person name="Feasley C.L."/>
            <person name="Dalin E."/>
            <person name="Tu H."/>
            <person name="Huang E."/>
            <person name="Barry K."/>
            <person name="Lindquist E."/>
            <person name="Shapiro H."/>
            <person name="Bruce D."/>
            <person name="Schmutz J."/>
            <person name="Salamov A."/>
            <person name="Fey P."/>
            <person name="Gaudet P."/>
            <person name="Anjard C."/>
            <person name="Babu M.M."/>
            <person name="Basu S."/>
            <person name="Bushmanova Y."/>
            <person name="van der Wel H."/>
            <person name="Katoh-Kurasawa M."/>
            <person name="Dinh C."/>
            <person name="Coutinho P.M."/>
            <person name="Saito T."/>
            <person name="Elias M."/>
            <person name="Schaap P."/>
            <person name="Kay R.R."/>
            <person name="Henrissat B."/>
            <person name="Eichinger L."/>
            <person name="Rivero F."/>
            <person name="Putnam N.H."/>
            <person name="West C.M."/>
            <person name="Loomis W.F."/>
            <person name="Chisholm R.L."/>
            <person name="Shaulsky G."/>
            <person name="Strassmann J.E."/>
            <person name="Queller D.C."/>
            <person name="Kuspa A."/>
            <person name="Grigoriev I.V."/>
        </authorList>
    </citation>
    <scope>NUCLEOTIDE SEQUENCE [LARGE SCALE GENOMIC DNA]</scope>
    <source>
        <strain evidence="14">QSDP1</strain>
    </source>
</reference>
<keyword evidence="14" id="KW-1185">Reference proteome</keyword>
<evidence type="ECO:0000313" key="13">
    <source>
        <dbReference type="EMBL" id="EGC38582.1"/>
    </source>
</evidence>
<sequence>MNLLFLCLYILIVLIVFDFVRKNLRLGPNDPKGPISLPLFGNLLMLGKNPHRTLTALSHVYGGVFRLYMGDHYAMVITDPYVVRQIWNKRFSNFSNRPHPNSYRNYSGDFQDLAFADYKLWKKNRQLVSSAFTKTKLKTVEDIIERQTRYLVDSMKKCSNENEYFEPKKYYSKFAINIVCGMMFSKEISPEESVDQGSMAKLTVPIQSVFKKLGADNPDDFISILSPFFYFANKKFKRQVEDIYEFMEGIYDDHVVNLDPQNPKDQMDLLIIASNGEAKFMVIHTAMDFLLAGSDSNAAVIEWFCLFLINNKDIQKKAYEELVGCLGKDSKFVSSSDRQQCEYMVSIIKEILRVRPVGPLGIPRVALESTNIETKDGESVFIPKGTQVYQNIYGLGHNYVENPHTFRPERWIEYRKLKEFKDINGIKEKDYFNDLDRVCIPYSVGNRNCPGMALSEMILFSACANILLNFELDSVSGNNLDEEEVFGLTIHPKPFSIKLTPRF</sequence>
<evidence type="ECO:0000256" key="10">
    <source>
        <dbReference type="ARBA" id="ARBA00023033"/>
    </source>
</evidence>
<dbReference type="GeneID" id="10506992"/>
<dbReference type="GO" id="GO:0016712">
    <property type="term" value="F:oxidoreductase activity, acting on paired donors, with incorporation or reduction of molecular oxygen, reduced flavin or flavoprotein as one donor, and incorporation of one atom of oxygen"/>
    <property type="evidence" value="ECO:0007669"/>
    <property type="project" value="UniProtKB-EC"/>
</dbReference>
<evidence type="ECO:0000313" key="14">
    <source>
        <dbReference type="Proteomes" id="UP000001064"/>
    </source>
</evidence>
<dbReference type="STRING" id="5786.F0ZBR9"/>
<protein>
    <recommendedName>
        <fullName evidence="15">Cytochrome P450 family protein</fullName>
    </recommendedName>
</protein>
<dbReference type="GO" id="GO:0020037">
    <property type="term" value="F:heme binding"/>
    <property type="evidence" value="ECO:0007669"/>
    <property type="project" value="InterPro"/>
</dbReference>
<dbReference type="OMA" id="GPQEAME"/>
<keyword evidence="6 12" id="KW-0479">Metal-binding</keyword>
<comment type="subcellular location">
    <subcellularLocation>
        <location evidence="2">Membrane</location>
        <topology evidence="2">Single-pass membrane protein</topology>
    </subcellularLocation>
</comment>
<evidence type="ECO:0000256" key="7">
    <source>
        <dbReference type="ARBA" id="ARBA00022989"/>
    </source>
</evidence>
<dbReference type="eggNOG" id="KOG0156">
    <property type="taxonomic scope" value="Eukaryota"/>
</dbReference>
<dbReference type="InterPro" id="IPR036396">
    <property type="entry name" value="Cyt_P450_sf"/>
</dbReference>
<dbReference type="Proteomes" id="UP000001064">
    <property type="component" value="Unassembled WGS sequence"/>
</dbReference>
<dbReference type="GO" id="GO:0005789">
    <property type="term" value="C:endoplasmic reticulum membrane"/>
    <property type="evidence" value="ECO:0007669"/>
    <property type="project" value="UniProtKB-SubCell"/>
</dbReference>
<dbReference type="Pfam" id="PF00067">
    <property type="entry name" value="p450"/>
    <property type="match status" value="1"/>
</dbReference>
<dbReference type="InterPro" id="IPR002401">
    <property type="entry name" value="Cyt_P450_E_grp-I"/>
</dbReference>
<evidence type="ECO:0000256" key="5">
    <source>
        <dbReference type="ARBA" id="ARBA00022692"/>
    </source>
</evidence>
<organism evidence="13 14">
    <name type="scientific">Dictyostelium purpureum</name>
    <name type="common">Slime mold</name>
    <dbReference type="NCBI Taxonomy" id="5786"/>
    <lineage>
        <taxon>Eukaryota</taxon>
        <taxon>Amoebozoa</taxon>
        <taxon>Evosea</taxon>
        <taxon>Eumycetozoa</taxon>
        <taxon>Dictyostelia</taxon>
        <taxon>Dictyosteliales</taxon>
        <taxon>Dictyosteliaceae</taxon>
        <taxon>Dictyostelium</taxon>
    </lineage>
</organism>
<dbReference type="Gene3D" id="1.10.630.10">
    <property type="entry name" value="Cytochrome P450"/>
    <property type="match status" value="1"/>
</dbReference>
<feature type="binding site" description="axial binding residue" evidence="12">
    <location>
        <position position="449"/>
    </location>
    <ligand>
        <name>heme</name>
        <dbReference type="ChEBI" id="CHEBI:30413"/>
    </ligand>
    <ligandPart>
        <name>Fe</name>
        <dbReference type="ChEBI" id="CHEBI:18248"/>
    </ligandPart>
</feature>
<evidence type="ECO:0000256" key="2">
    <source>
        <dbReference type="ARBA" id="ARBA00004167"/>
    </source>
</evidence>
<dbReference type="RefSeq" id="XP_003284861.1">
    <property type="nucleotide sequence ID" value="XM_003284813.1"/>
</dbReference>
<dbReference type="AlphaFoldDB" id="F0ZBR9"/>
<keyword evidence="9 12" id="KW-0408">Iron</keyword>
<dbReference type="FunCoup" id="F0ZBR9">
    <property type="interactions" value="3"/>
</dbReference>
<evidence type="ECO:0000256" key="4">
    <source>
        <dbReference type="ARBA" id="ARBA00022617"/>
    </source>
</evidence>
<evidence type="ECO:0008006" key="15">
    <source>
        <dbReference type="Google" id="ProtNLM"/>
    </source>
</evidence>
<keyword evidence="10" id="KW-0503">Monooxygenase</keyword>
<dbReference type="PRINTS" id="PR00463">
    <property type="entry name" value="EP450I"/>
</dbReference>
<dbReference type="InterPro" id="IPR001128">
    <property type="entry name" value="Cyt_P450"/>
</dbReference>
<dbReference type="VEuPathDB" id="AmoebaDB:DICPUDRAFT_96856"/>
<dbReference type="CDD" id="cd20617">
    <property type="entry name" value="CYP1_2-like"/>
    <property type="match status" value="1"/>
</dbReference>
<keyword evidence="4 12" id="KW-0349">Heme</keyword>
<evidence type="ECO:0000256" key="11">
    <source>
        <dbReference type="ARBA" id="ARBA00023136"/>
    </source>
</evidence>
<dbReference type="KEGG" id="dpp:DICPUDRAFT_96856"/>
<dbReference type="FunFam" id="1.10.630.10:FF:000068">
    <property type="entry name" value="Probable cytochrome P450 508A2"/>
    <property type="match status" value="1"/>
</dbReference>
<keyword evidence="7" id="KW-1133">Transmembrane helix</keyword>
<dbReference type="GO" id="GO:0005506">
    <property type="term" value="F:iron ion binding"/>
    <property type="evidence" value="ECO:0007669"/>
    <property type="project" value="InterPro"/>
</dbReference>
<dbReference type="EMBL" id="GL870973">
    <property type="protein sequence ID" value="EGC38582.1"/>
    <property type="molecule type" value="Genomic_DNA"/>
</dbReference>
<dbReference type="InParanoid" id="F0ZBR9"/>
<evidence type="ECO:0000256" key="6">
    <source>
        <dbReference type="ARBA" id="ARBA00022723"/>
    </source>
</evidence>
<name>F0ZBR9_DICPU</name>
<dbReference type="PANTHER" id="PTHR24289">
    <property type="entry name" value="STEROID 17-ALPHA-HYDROXYLASE/17,20 LYASE"/>
    <property type="match status" value="1"/>
</dbReference>
<comment type="cofactor">
    <cofactor evidence="1 12">
        <name>heme</name>
        <dbReference type="ChEBI" id="CHEBI:30413"/>
    </cofactor>
</comment>
<keyword evidence="11" id="KW-0472">Membrane</keyword>
<keyword evidence="8" id="KW-0560">Oxidoreductase</keyword>
<dbReference type="OrthoDB" id="15258at2759"/>
<comment type="similarity">
    <text evidence="3">Belongs to the cytochrome P450 family.</text>
</comment>
<accession>F0ZBR9</accession>
<evidence type="ECO:0000256" key="8">
    <source>
        <dbReference type="ARBA" id="ARBA00023002"/>
    </source>
</evidence>
<evidence type="ECO:0000256" key="9">
    <source>
        <dbReference type="ARBA" id="ARBA00023004"/>
    </source>
</evidence>
<proteinExistence type="inferred from homology"/>
<dbReference type="PRINTS" id="PR00385">
    <property type="entry name" value="P450"/>
</dbReference>
<evidence type="ECO:0000256" key="1">
    <source>
        <dbReference type="ARBA" id="ARBA00001971"/>
    </source>
</evidence>
<keyword evidence="5" id="KW-0812">Transmembrane</keyword>
<dbReference type="SUPFAM" id="SSF48264">
    <property type="entry name" value="Cytochrome P450"/>
    <property type="match status" value="1"/>
</dbReference>
<evidence type="ECO:0000256" key="12">
    <source>
        <dbReference type="PIRSR" id="PIRSR602401-1"/>
    </source>
</evidence>